<organism evidence="1 2">
    <name type="scientific">Thalictrum thalictroides</name>
    <name type="common">Rue-anemone</name>
    <name type="synonym">Anemone thalictroides</name>
    <dbReference type="NCBI Taxonomy" id="46969"/>
    <lineage>
        <taxon>Eukaryota</taxon>
        <taxon>Viridiplantae</taxon>
        <taxon>Streptophyta</taxon>
        <taxon>Embryophyta</taxon>
        <taxon>Tracheophyta</taxon>
        <taxon>Spermatophyta</taxon>
        <taxon>Magnoliopsida</taxon>
        <taxon>Ranunculales</taxon>
        <taxon>Ranunculaceae</taxon>
        <taxon>Thalictroideae</taxon>
        <taxon>Thalictrum</taxon>
    </lineage>
</organism>
<proteinExistence type="predicted"/>
<dbReference type="AlphaFoldDB" id="A0A7J6X6S1"/>
<dbReference type="Proteomes" id="UP000554482">
    <property type="component" value="Unassembled WGS sequence"/>
</dbReference>
<accession>A0A7J6X6S1</accession>
<evidence type="ECO:0000313" key="2">
    <source>
        <dbReference type="Proteomes" id="UP000554482"/>
    </source>
</evidence>
<reference evidence="1 2" key="1">
    <citation type="submission" date="2020-06" db="EMBL/GenBank/DDBJ databases">
        <title>Transcriptomic and genomic resources for Thalictrum thalictroides and T. hernandezii: Facilitating candidate gene discovery in an emerging model plant lineage.</title>
        <authorList>
            <person name="Arias T."/>
            <person name="Riano-Pachon D.M."/>
            <person name="Di Stilio V.S."/>
        </authorList>
    </citation>
    <scope>NUCLEOTIDE SEQUENCE [LARGE SCALE GENOMIC DNA]</scope>
    <source>
        <strain evidence="2">cv. WT478/WT964</strain>
        <tissue evidence="1">Leaves</tissue>
    </source>
</reference>
<protein>
    <submittedName>
        <fullName evidence="1">Uncharacterized protein</fullName>
    </submittedName>
</protein>
<name>A0A7J6X6S1_THATH</name>
<comment type="caution">
    <text evidence="1">The sequence shown here is derived from an EMBL/GenBank/DDBJ whole genome shotgun (WGS) entry which is preliminary data.</text>
</comment>
<sequence>MWRITDCCTVRCQSVLGTLIDGVIDFCQLPVATPVIKRFYATWPRHRTAAVATMLWKSISNLMWWMLCEMRKALYLDFKLII</sequence>
<keyword evidence="2" id="KW-1185">Reference proteome</keyword>
<dbReference type="EMBL" id="JABWDY010005274">
    <property type="protein sequence ID" value="KAF5204578.1"/>
    <property type="molecule type" value="Genomic_DNA"/>
</dbReference>
<gene>
    <name evidence="1" type="ORF">FRX31_005836</name>
</gene>
<evidence type="ECO:0000313" key="1">
    <source>
        <dbReference type="EMBL" id="KAF5204578.1"/>
    </source>
</evidence>